<sequence>MFFSNFDHCSSQNIFNLKPVSSVEEMSTENDHLSTSSSSSSISKHSNCQNDSRTNSYNISSVNSCSSSSPTYHQTSLKPIDHSNIDTSGSCSTVICSLTTTPVIITDSVNSVSIKSSVNNTTDSIMNIASSSTGISTDTYTSMVNLPFNDSLVCRSHSHLPTCTMNSSGFIDLTQKVSIYILVYFSKKYYATFITFFWNISLLRLSYN</sequence>
<name>A0A183NI15_9TREM</name>
<organism evidence="2 3">
    <name type="scientific">Schistosoma mattheei</name>
    <dbReference type="NCBI Taxonomy" id="31246"/>
    <lineage>
        <taxon>Eukaryota</taxon>
        <taxon>Metazoa</taxon>
        <taxon>Spiralia</taxon>
        <taxon>Lophotrochozoa</taxon>
        <taxon>Platyhelminthes</taxon>
        <taxon>Trematoda</taxon>
        <taxon>Digenea</taxon>
        <taxon>Strigeidida</taxon>
        <taxon>Schistosomatoidea</taxon>
        <taxon>Schistosomatidae</taxon>
        <taxon>Schistosoma</taxon>
    </lineage>
</organism>
<evidence type="ECO:0000313" key="2">
    <source>
        <dbReference type="EMBL" id="VDO81053.1"/>
    </source>
</evidence>
<evidence type="ECO:0000313" key="3">
    <source>
        <dbReference type="Proteomes" id="UP000269396"/>
    </source>
</evidence>
<dbReference type="EMBL" id="UZAL01002069">
    <property type="protein sequence ID" value="VDO81053.1"/>
    <property type="molecule type" value="Genomic_DNA"/>
</dbReference>
<feature type="compositionally biased region" description="Low complexity" evidence="1">
    <location>
        <begin position="34"/>
        <end position="46"/>
    </location>
</feature>
<dbReference type="AlphaFoldDB" id="A0A183NI15"/>
<evidence type="ECO:0000256" key="1">
    <source>
        <dbReference type="SAM" id="MobiDB-lite"/>
    </source>
</evidence>
<dbReference type="Proteomes" id="UP000269396">
    <property type="component" value="Unassembled WGS sequence"/>
</dbReference>
<feature type="region of interest" description="Disordered" evidence="1">
    <location>
        <begin position="26"/>
        <end position="51"/>
    </location>
</feature>
<accession>A0A183NI15</accession>
<reference evidence="2 3" key="1">
    <citation type="submission" date="2018-11" db="EMBL/GenBank/DDBJ databases">
        <authorList>
            <consortium name="Pathogen Informatics"/>
        </authorList>
    </citation>
    <scope>NUCLEOTIDE SEQUENCE [LARGE SCALE GENOMIC DNA]</scope>
    <source>
        <strain>Denwood</strain>
        <strain evidence="3">Zambia</strain>
    </source>
</reference>
<gene>
    <name evidence="2" type="ORF">SMTD_LOCUS1751</name>
</gene>
<proteinExistence type="predicted"/>
<protein>
    <submittedName>
        <fullName evidence="2">Uncharacterized protein</fullName>
    </submittedName>
</protein>
<keyword evidence="3" id="KW-1185">Reference proteome</keyword>